<evidence type="ECO:0000313" key="6">
    <source>
        <dbReference type="Proteomes" id="UP000196710"/>
    </source>
</evidence>
<sequence length="368" mass="39939">MKHKIGIVGCGGIAHQKHFPALNNAKDRVEVIALCDIIPERAEKAVSEVGEPDAKVYTDYHDLVNNPDVEIVYVLTPNVAHCEISVAALEAGKHVLCEKPMAANVFDAQRMMDAYKKSGKLFTIGYQNRYRADSQTLKTLCEEGALGEIYYAQAHALRRRGVPTWGVFTDKSKQGGGPLIDIGTHSLDLTLWFMNNYEPAAVTGVTFAKLGPTLPKNMQGNPMGAWDPATYEVEDAAFAFVTMKDGSLITIDATWILNSTEERCAAAYLCGTKAGAELTGVGGANDHKLYLNQIMGNKQVQSEVNTSAGGVDLFPGKAVKPGDIECKVWLDAIEGKGELVVKPEQAFVVTKILDAVYQSAKEGRQIVF</sequence>
<dbReference type="SUPFAM" id="SSF51735">
    <property type="entry name" value="NAD(P)-binding Rossmann-fold domains"/>
    <property type="match status" value="1"/>
</dbReference>
<organism evidence="5 7">
    <name type="scientific">Acutalibacter muris</name>
    <dbReference type="NCBI Taxonomy" id="1796620"/>
    <lineage>
        <taxon>Bacteria</taxon>
        <taxon>Bacillati</taxon>
        <taxon>Bacillota</taxon>
        <taxon>Clostridia</taxon>
        <taxon>Eubacteriales</taxon>
        <taxon>Acutalibacteraceae</taxon>
        <taxon>Acutalibacter</taxon>
    </lineage>
</organism>
<dbReference type="PANTHER" id="PTHR43249">
    <property type="entry name" value="UDP-N-ACETYL-2-AMINO-2-DEOXY-D-GLUCURONATE OXIDASE"/>
    <property type="match status" value="1"/>
</dbReference>
<dbReference type="Pfam" id="PF02894">
    <property type="entry name" value="GFO_IDH_MocA_C"/>
    <property type="match status" value="1"/>
</dbReference>
<dbReference type="SUPFAM" id="SSF55347">
    <property type="entry name" value="Glyceraldehyde-3-phosphate dehydrogenase-like, C-terminal domain"/>
    <property type="match status" value="1"/>
</dbReference>
<dbReference type="InterPro" id="IPR036291">
    <property type="entry name" value="NAD(P)-bd_dom_sf"/>
</dbReference>
<dbReference type="InterPro" id="IPR052515">
    <property type="entry name" value="Gfo/Idh/MocA_Oxidoreductase"/>
</dbReference>
<evidence type="ECO:0000313" key="7">
    <source>
        <dbReference type="Proteomes" id="UP000596035"/>
    </source>
</evidence>
<dbReference type="Proteomes" id="UP000596035">
    <property type="component" value="Chromosome"/>
</dbReference>
<evidence type="ECO:0000256" key="1">
    <source>
        <dbReference type="ARBA" id="ARBA00010928"/>
    </source>
</evidence>
<protein>
    <submittedName>
        <fullName evidence="5">Gfo/Idh/MocA family oxidoreductase</fullName>
    </submittedName>
</protein>
<accession>A0A1Z2XRM1</accession>
<reference evidence="4" key="1">
    <citation type="journal article" date="2017" name="Genome Announc.">
        <title>High-Quality Whole-Genome Sequences of the Oligo-Mouse-Microbiota Bacterial Community.</title>
        <authorList>
            <person name="Garzetti D."/>
            <person name="Brugiroux S."/>
            <person name="Bunk B."/>
            <person name="Pukall R."/>
            <person name="McCoy K.D."/>
            <person name="Macpherson A.J."/>
            <person name="Stecher B."/>
        </authorList>
    </citation>
    <scope>NUCLEOTIDE SEQUENCE</scope>
    <source>
        <strain evidence="4">KB18</strain>
    </source>
</reference>
<proteinExistence type="inferred from homology"/>
<dbReference type="RefSeq" id="WP_066541041.1">
    <property type="nucleotide sequence ID" value="NZ_CP021422.1"/>
</dbReference>
<dbReference type="Gene3D" id="3.40.50.720">
    <property type="entry name" value="NAD(P)-binding Rossmann-like Domain"/>
    <property type="match status" value="1"/>
</dbReference>
<reference evidence="6" key="2">
    <citation type="submission" date="2017-05" db="EMBL/GenBank/DDBJ databases">
        <title>Improved OligoMM genomes.</title>
        <authorList>
            <person name="Garzetti D."/>
        </authorList>
    </citation>
    <scope>NUCLEOTIDE SEQUENCE [LARGE SCALE GENOMIC DNA]</scope>
    <source>
        <strain evidence="6">KB18</strain>
    </source>
</reference>
<dbReference type="GO" id="GO:0000166">
    <property type="term" value="F:nucleotide binding"/>
    <property type="evidence" value="ECO:0007669"/>
    <property type="project" value="InterPro"/>
</dbReference>
<name>A0A1Z2XRM1_9FIRM</name>
<dbReference type="InterPro" id="IPR000683">
    <property type="entry name" value="Gfo/Idh/MocA-like_OxRdtase_N"/>
</dbReference>
<dbReference type="AlphaFoldDB" id="A0A1Z2XRM1"/>
<reference evidence="5 7" key="3">
    <citation type="submission" date="2020-11" db="EMBL/GenBank/DDBJ databases">
        <title>Closed and high quality bacterial genomes of the OMM12 community.</title>
        <authorList>
            <person name="Marbouty M."/>
            <person name="Lamy-Besnier Q."/>
            <person name="Debarbieux L."/>
            <person name="Koszul R."/>
        </authorList>
    </citation>
    <scope>NUCLEOTIDE SEQUENCE [LARGE SCALE GENOMIC DNA]</scope>
    <source>
        <strain evidence="5 7">KB18</strain>
    </source>
</reference>
<dbReference type="PANTHER" id="PTHR43249:SF1">
    <property type="entry name" value="D-GLUCOSIDE 3-DEHYDROGENASE"/>
    <property type="match status" value="1"/>
</dbReference>
<evidence type="ECO:0000259" key="3">
    <source>
        <dbReference type="Pfam" id="PF02894"/>
    </source>
</evidence>
<dbReference type="KEGG" id="amur:ADH66_10640"/>
<comment type="similarity">
    <text evidence="1">Belongs to the Gfo/Idh/MocA family.</text>
</comment>
<dbReference type="EMBL" id="CP021422">
    <property type="protein sequence ID" value="ASB41069.1"/>
    <property type="molecule type" value="Genomic_DNA"/>
</dbReference>
<evidence type="ECO:0000313" key="4">
    <source>
        <dbReference type="EMBL" id="ASB41069.1"/>
    </source>
</evidence>
<dbReference type="InterPro" id="IPR004104">
    <property type="entry name" value="Gfo/Idh/MocA-like_OxRdtase_C"/>
</dbReference>
<evidence type="ECO:0000313" key="5">
    <source>
        <dbReference type="EMBL" id="QQR30346.1"/>
    </source>
</evidence>
<keyword evidence="6" id="KW-1185">Reference proteome</keyword>
<evidence type="ECO:0000259" key="2">
    <source>
        <dbReference type="Pfam" id="PF01408"/>
    </source>
</evidence>
<feature type="domain" description="Gfo/Idh/MocA-like oxidoreductase N-terminal" evidence="2">
    <location>
        <begin position="4"/>
        <end position="126"/>
    </location>
</feature>
<dbReference type="Proteomes" id="UP000196710">
    <property type="component" value="Chromosome"/>
</dbReference>
<gene>
    <name evidence="4" type="ORF">ADH66_10640</name>
    <name evidence="5" type="ORF">I5Q82_00945</name>
</gene>
<dbReference type="Pfam" id="PF01408">
    <property type="entry name" value="GFO_IDH_MocA"/>
    <property type="match status" value="1"/>
</dbReference>
<dbReference type="EMBL" id="CP065321">
    <property type="protein sequence ID" value="QQR30346.1"/>
    <property type="molecule type" value="Genomic_DNA"/>
</dbReference>
<dbReference type="Gene3D" id="3.30.360.10">
    <property type="entry name" value="Dihydrodipicolinate Reductase, domain 2"/>
    <property type="match status" value="1"/>
</dbReference>
<feature type="domain" description="Gfo/Idh/MocA-like oxidoreductase C-terminal" evidence="3">
    <location>
        <begin position="138"/>
        <end position="366"/>
    </location>
</feature>